<feature type="compositionally biased region" description="Low complexity" evidence="2">
    <location>
        <begin position="187"/>
        <end position="201"/>
    </location>
</feature>
<dbReference type="InterPro" id="IPR008405">
    <property type="entry name" value="ApoL"/>
</dbReference>
<keyword evidence="4" id="KW-1185">Reference proteome</keyword>
<feature type="non-terminal residue" evidence="3">
    <location>
        <position position="606"/>
    </location>
</feature>
<dbReference type="Proteomes" id="UP000824540">
    <property type="component" value="Unassembled WGS sequence"/>
</dbReference>
<dbReference type="OrthoDB" id="6363454at2759"/>
<dbReference type="PANTHER" id="PTHR14096:SF34">
    <property type="entry name" value="APOLIPOPROTEIN L3-LIKE-RELATED"/>
    <property type="match status" value="1"/>
</dbReference>
<dbReference type="GO" id="GO:0005576">
    <property type="term" value="C:extracellular region"/>
    <property type="evidence" value="ECO:0007669"/>
    <property type="project" value="InterPro"/>
</dbReference>
<evidence type="ECO:0000256" key="1">
    <source>
        <dbReference type="ARBA" id="ARBA00010090"/>
    </source>
</evidence>
<feature type="region of interest" description="Disordered" evidence="2">
    <location>
        <begin position="1"/>
        <end position="24"/>
    </location>
</feature>
<comment type="caution">
    <text evidence="3">The sequence shown here is derived from an EMBL/GenBank/DDBJ whole genome shotgun (WGS) entry which is preliminary data.</text>
</comment>
<dbReference type="GO" id="GO:0008289">
    <property type="term" value="F:lipid binding"/>
    <property type="evidence" value="ECO:0007669"/>
    <property type="project" value="InterPro"/>
</dbReference>
<evidence type="ECO:0000313" key="4">
    <source>
        <dbReference type="Proteomes" id="UP000824540"/>
    </source>
</evidence>
<name>A0A8T2MRP8_9TELE</name>
<feature type="compositionally biased region" description="Low complexity" evidence="2">
    <location>
        <begin position="95"/>
        <end position="105"/>
    </location>
</feature>
<dbReference type="GO" id="GO:0042157">
    <property type="term" value="P:lipoprotein metabolic process"/>
    <property type="evidence" value="ECO:0007669"/>
    <property type="project" value="InterPro"/>
</dbReference>
<evidence type="ECO:0000256" key="2">
    <source>
        <dbReference type="SAM" id="MobiDB-lite"/>
    </source>
</evidence>
<gene>
    <name evidence="3" type="ORF">JZ751_026034</name>
</gene>
<dbReference type="Pfam" id="PF05461">
    <property type="entry name" value="ApoL"/>
    <property type="match status" value="1"/>
</dbReference>
<feature type="region of interest" description="Disordered" evidence="2">
    <location>
        <begin position="71"/>
        <end position="90"/>
    </location>
</feature>
<sequence length="606" mass="65835">MFTGMFRKIPKPSGGPTPAQVSDSTPQSLPVTCLCLDLINFCPSLRTIFLHTLNSQPAMTASEKAGIISGMFRKTPKPSGGPAPAQDNLSTHTELSASNDSLSDNNTKEKGGIISGMFRKSPKPAEDTAPVQENESAHDELSASNDSLSDIDKKEKGGMFSGMFRKTPKPSGGPTPAQDNLSTHSELSASNDSLSDNNNTKGKGGKFTGMFRRTPKPTVPDSTETEGAKKGESLRMKRRVSFRVRRTLPRNPNVLFRSATADSDEQENLVESVEMEELLSVQESSVEIQMVEMAPLPSEGNPLDSSEDDDGLLEWWRTVEGWDEWNESSNFQEDEEDMAVEQAADRVFMAAQLFVRLFNQRGASLQQRILELLSVADEADNFHKRTVAASMGGGVASVVGSVTTITGLILAPFTFGSSIIVTAVGIGVATAGSIASASANITDTVHSKMDRKKVEKMIQGYQEEIKDIRECMDFVQEGMDTLQEWNFEKYTDSVAKRAMNQNVKHVFKEGARAGKALMINTDQLISTVQVLSVAGGAAKAAQAISVTTGVMSALFLALDIFFLAKDGHELRKGAKTQFASKIREVCKELQDGLLQLNRVKTELQKT</sequence>
<dbReference type="GO" id="GO:0006869">
    <property type="term" value="P:lipid transport"/>
    <property type="evidence" value="ECO:0007669"/>
    <property type="project" value="InterPro"/>
</dbReference>
<accession>A0A8T2MRP8</accession>
<feature type="region of interest" description="Disordered" evidence="2">
    <location>
        <begin position="95"/>
        <end position="234"/>
    </location>
</feature>
<feature type="compositionally biased region" description="Polar residues" evidence="2">
    <location>
        <begin position="177"/>
        <end position="186"/>
    </location>
</feature>
<dbReference type="GO" id="GO:0016020">
    <property type="term" value="C:membrane"/>
    <property type="evidence" value="ECO:0007669"/>
    <property type="project" value="TreeGrafter"/>
</dbReference>
<comment type="similarity">
    <text evidence="1">Belongs to the apolipoprotein L family.</text>
</comment>
<evidence type="ECO:0000313" key="3">
    <source>
        <dbReference type="EMBL" id="KAG9330226.1"/>
    </source>
</evidence>
<dbReference type="PANTHER" id="PTHR14096">
    <property type="entry name" value="APOLIPOPROTEIN L"/>
    <property type="match status" value="1"/>
</dbReference>
<dbReference type="AlphaFoldDB" id="A0A8T2MRP8"/>
<dbReference type="EMBL" id="JAFBMS010000688">
    <property type="protein sequence ID" value="KAG9330226.1"/>
    <property type="molecule type" value="Genomic_DNA"/>
</dbReference>
<reference evidence="3" key="1">
    <citation type="thesis" date="2021" institute="BYU ScholarsArchive" country="Provo, UT, USA">
        <title>Applications of and Algorithms for Genome Assembly and Genomic Analyses with an Emphasis on Marine Teleosts.</title>
        <authorList>
            <person name="Pickett B.D."/>
        </authorList>
    </citation>
    <scope>NUCLEOTIDE SEQUENCE</scope>
    <source>
        <strain evidence="3">HI-2016</strain>
    </source>
</reference>
<organism evidence="3 4">
    <name type="scientific">Albula glossodonta</name>
    <name type="common">roundjaw bonefish</name>
    <dbReference type="NCBI Taxonomy" id="121402"/>
    <lineage>
        <taxon>Eukaryota</taxon>
        <taxon>Metazoa</taxon>
        <taxon>Chordata</taxon>
        <taxon>Craniata</taxon>
        <taxon>Vertebrata</taxon>
        <taxon>Euteleostomi</taxon>
        <taxon>Actinopterygii</taxon>
        <taxon>Neopterygii</taxon>
        <taxon>Teleostei</taxon>
        <taxon>Albuliformes</taxon>
        <taxon>Albulidae</taxon>
        <taxon>Albula</taxon>
    </lineage>
</organism>
<protein>
    <submittedName>
        <fullName evidence="3">Uncharacterized protein</fullName>
    </submittedName>
</protein>
<proteinExistence type="inferred from homology"/>